<dbReference type="Gene3D" id="3.20.20.190">
    <property type="entry name" value="Phosphatidylinositol (PI) phosphodiesterase"/>
    <property type="match status" value="1"/>
</dbReference>
<proteinExistence type="predicted"/>
<reference evidence="3" key="1">
    <citation type="journal article" date="2020" name="Stud. Mycol.">
        <title>101 Dothideomycetes genomes: a test case for predicting lifestyles and emergence of pathogens.</title>
        <authorList>
            <person name="Haridas S."/>
            <person name="Albert R."/>
            <person name="Binder M."/>
            <person name="Bloem J."/>
            <person name="Labutti K."/>
            <person name="Salamov A."/>
            <person name="Andreopoulos B."/>
            <person name="Baker S."/>
            <person name="Barry K."/>
            <person name="Bills G."/>
            <person name="Bluhm B."/>
            <person name="Cannon C."/>
            <person name="Castanera R."/>
            <person name="Culley D."/>
            <person name="Daum C."/>
            <person name="Ezra D."/>
            <person name="Gonzalez J."/>
            <person name="Henrissat B."/>
            <person name="Kuo A."/>
            <person name="Liang C."/>
            <person name="Lipzen A."/>
            <person name="Lutzoni F."/>
            <person name="Magnuson J."/>
            <person name="Mondo S."/>
            <person name="Nolan M."/>
            <person name="Ohm R."/>
            <person name="Pangilinan J."/>
            <person name="Park H.-J."/>
            <person name="Ramirez L."/>
            <person name="Alfaro M."/>
            <person name="Sun H."/>
            <person name="Tritt A."/>
            <person name="Yoshinaga Y."/>
            <person name="Zwiers L.-H."/>
            <person name="Turgeon B."/>
            <person name="Goodwin S."/>
            <person name="Spatafora J."/>
            <person name="Crous P."/>
            <person name="Grigoriev I."/>
        </authorList>
    </citation>
    <scope>NUCLEOTIDE SEQUENCE</scope>
    <source>
        <strain evidence="3">CBS 119925</strain>
    </source>
</reference>
<sequence>MRSTLLFFVALATAQIEESSQEVRTLTGSERRITTDSARPTVTLPDLDLSTMVSELDSWLAENSASTNSTTTTTVSEPPLTEIIGTKETSTTNQTSSTTTDAPEPTNTQPCNNYVEFCTRRYSNITEVCAHNSPFVRKNNIAANQHLDVTQQLNDGIRMLQGQVHDVNGTLHYCHSSCDLLDAGPVEDYLRKVVAWLEDHPYEVLTIIFGNAEYERKNAFGDALVTSVNFIEPIQNSGLKRFIYQPPKPRMTLSDWPTLGELILSQKRVITFIDYNFNTNAVPYLLWEFYNIWETPFSPTNFEFPCTLGRPDGIGREQQDDMMYIANHNLNVEVAIAEWNLLVPNLVSLNTTNGIEGRGSLGEMVNTCTGIYNRPPNFLLVDFYNEGPFNGSVFEVAAQANNVTYNRKCCGRESRAAYGLRPSAGWPVGAIAMVIALSW</sequence>
<dbReference type="OrthoDB" id="7984201at2759"/>
<evidence type="ECO:0000256" key="2">
    <source>
        <dbReference type="SAM" id="SignalP"/>
    </source>
</evidence>
<dbReference type="AlphaFoldDB" id="A0A6A6UW85"/>
<dbReference type="GO" id="GO:0008081">
    <property type="term" value="F:phosphoric diester hydrolase activity"/>
    <property type="evidence" value="ECO:0007669"/>
    <property type="project" value="InterPro"/>
</dbReference>
<evidence type="ECO:0000313" key="4">
    <source>
        <dbReference type="Proteomes" id="UP000799440"/>
    </source>
</evidence>
<dbReference type="Proteomes" id="UP000799440">
    <property type="component" value="Unassembled WGS sequence"/>
</dbReference>
<dbReference type="InterPro" id="IPR017946">
    <property type="entry name" value="PLC-like_Pdiesterase_TIM-brl"/>
</dbReference>
<dbReference type="PANTHER" id="PTHR13593">
    <property type="match status" value="1"/>
</dbReference>
<feature type="region of interest" description="Disordered" evidence="1">
    <location>
        <begin position="62"/>
        <end position="109"/>
    </location>
</feature>
<keyword evidence="2" id="KW-0732">Signal</keyword>
<feature type="compositionally biased region" description="Low complexity" evidence="1">
    <location>
        <begin position="62"/>
        <end position="100"/>
    </location>
</feature>
<dbReference type="InterPro" id="IPR051057">
    <property type="entry name" value="PI-PLC_domain"/>
</dbReference>
<feature type="chain" id="PRO_5025594200" evidence="2">
    <location>
        <begin position="20"/>
        <end position="439"/>
    </location>
</feature>
<gene>
    <name evidence="3" type="ORF">M011DRAFT_269286</name>
</gene>
<evidence type="ECO:0000256" key="1">
    <source>
        <dbReference type="SAM" id="MobiDB-lite"/>
    </source>
</evidence>
<dbReference type="SUPFAM" id="SSF51695">
    <property type="entry name" value="PLC-like phosphodiesterases"/>
    <property type="match status" value="1"/>
</dbReference>
<evidence type="ECO:0000313" key="3">
    <source>
        <dbReference type="EMBL" id="KAF2742405.1"/>
    </source>
</evidence>
<dbReference type="PANTHER" id="PTHR13593:SF140">
    <property type="entry name" value="PLC-LIKE PHOSPHODIESTERASE"/>
    <property type="match status" value="1"/>
</dbReference>
<protein>
    <submittedName>
        <fullName evidence="3">PLC-like phosphodiesterase</fullName>
    </submittedName>
</protein>
<dbReference type="EMBL" id="MU006609">
    <property type="protein sequence ID" value="KAF2742405.1"/>
    <property type="molecule type" value="Genomic_DNA"/>
</dbReference>
<feature type="signal peptide" evidence="2">
    <location>
        <begin position="1"/>
        <end position="19"/>
    </location>
</feature>
<accession>A0A6A6UW85</accession>
<dbReference type="Pfam" id="PF26146">
    <property type="entry name" value="PI-PLC_X"/>
    <property type="match status" value="1"/>
</dbReference>
<dbReference type="GO" id="GO:0006629">
    <property type="term" value="P:lipid metabolic process"/>
    <property type="evidence" value="ECO:0007669"/>
    <property type="project" value="InterPro"/>
</dbReference>
<name>A0A6A6UW85_9PLEO</name>
<keyword evidence="4" id="KW-1185">Reference proteome</keyword>
<organism evidence="3 4">
    <name type="scientific">Sporormia fimetaria CBS 119925</name>
    <dbReference type="NCBI Taxonomy" id="1340428"/>
    <lineage>
        <taxon>Eukaryota</taxon>
        <taxon>Fungi</taxon>
        <taxon>Dikarya</taxon>
        <taxon>Ascomycota</taxon>
        <taxon>Pezizomycotina</taxon>
        <taxon>Dothideomycetes</taxon>
        <taxon>Pleosporomycetidae</taxon>
        <taxon>Pleosporales</taxon>
        <taxon>Sporormiaceae</taxon>
        <taxon>Sporormia</taxon>
    </lineage>
</organism>